<evidence type="ECO:0000256" key="1">
    <source>
        <dbReference type="SAM" id="SignalP"/>
    </source>
</evidence>
<dbReference type="Proteomes" id="UP000518188">
    <property type="component" value="Unassembled WGS sequence"/>
</dbReference>
<feature type="signal peptide" evidence="1">
    <location>
        <begin position="1"/>
        <end position="20"/>
    </location>
</feature>
<feature type="chain" id="PRO_5038605470" evidence="1">
    <location>
        <begin position="21"/>
        <end position="94"/>
    </location>
</feature>
<keyword evidence="1" id="KW-0732">Signal</keyword>
<organism evidence="2 3">
    <name type="scientific">Mycolicibacterium septicum DSM 44393</name>
    <dbReference type="NCBI Taxonomy" id="1341646"/>
    <lineage>
        <taxon>Bacteria</taxon>
        <taxon>Bacillati</taxon>
        <taxon>Actinomycetota</taxon>
        <taxon>Actinomycetes</taxon>
        <taxon>Mycobacteriales</taxon>
        <taxon>Mycobacteriaceae</taxon>
        <taxon>Mycolicibacterium</taxon>
    </lineage>
</organism>
<reference evidence="2 3" key="1">
    <citation type="submission" date="2020-04" db="EMBL/GenBank/DDBJ databases">
        <title>MicrobeNet Type strains.</title>
        <authorList>
            <person name="Nicholson A.C."/>
        </authorList>
    </citation>
    <scope>NUCLEOTIDE SEQUENCE [LARGE SCALE GENOMIC DNA]</scope>
    <source>
        <strain evidence="2 3">ATCC 700731</strain>
    </source>
</reference>
<comment type="caution">
    <text evidence="2">The sequence shown here is derived from an EMBL/GenBank/DDBJ whole genome shotgun (WGS) entry which is preliminary data.</text>
</comment>
<name>A0A7X6S0J5_9MYCO</name>
<gene>
    <name evidence="2" type="ORF">HGA11_32640</name>
</gene>
<dbReference type="RefSeq" id="WP_131814150.1">
    <property type="nucleotide sequence ID" value="NZ_HG322954.1"/>
</dbReference>
<sequence length="94" mass="9840">MKPILAMGFLVTAVTAVAFAPVAAADENSYLQRIEPRMAQLTRDQILTEGHKVCQLTRSGHPSSDAIPIVVEDLAISVPAAVDIIIAAAGELGC</sequence>
<evidence type="ECO:0000313" key="3">
    <source>
        <dbReference type="Proteomes" id="UP000518188"/>
    </source>
</evidence>
<evidence type="ECO:0000313" key="2">
    <source>
        <dbReference type="EMBL" id="NKZ15726.1"/>
    </source>
</evidence>
<proteinExistence type="predicted"/>
<accession>A0A7X6S0J5</accession>
<dbReference type="EMBL" id="JAAXPJ010000025">
    <property type="protein sequence ID" value="NKZ15726.1"/>
    <property type="molecule type" value="Genomic_DNA"/>
</dbReference>
<protein>
    <submittedName>
        <fullName evidence="2">DUF732 domain-containing protein</fullName>
    </submittedName>
</protein>
<dbReference type="AlphaFoldDB" id="A0A7X6S0J5"/>